<sequence>MASLELLHPDGRVIRYLERHSDHKGDYLLLEHRIPTPRIMSGPHWHPHLVETFTVQEGTMKLIIDKKEMLLHAGETLTIEPNQTHQFWNIGEQALIVQHKIQPPGKHGDMFRLIHKLETEGKLTSKGIPKNPLWLGLAWECIDGYLVGPPPLIQRTLLGGLAALARLRGYKI</sequence>
<name>A0A553ZVP1_9BACI</name>
<dbReference type="InterPro" id="IPR013096">
    <property type="entry name" value="Cupin_2"/>
</dbReference>
<keyword evidence="3" id="KW-1185">Reference proteome</keyword>
<dbReference type="InterPro" id="IPR053146">
    <property type="entry name" value="QDO-like"/>
</dbReference>
<dbReference type="EMBL" id="VLXZ01000010">
    <property type="protein sequence ID" value="TSB45539.1"/>
    <property type="molecule type" value="Genomic_DNA"/>
</dbReference>
<dbReference type="PANTHER" id="PTHR36440:SF1">
    <property type="entry name" value="PUTATIVE (AFU_ORTHOLOGUE AFUA_8G07350)-RELATED"/>
    <property type="match status" value="1"/>
</dbReference>
<organism evidence="2 3">
    <name type="scientific">Alkalicoccobacillus porphyridii</name>
    <dbReference type="NCBI Taxonomy" id="2597270"/>
    <lineage>
        <taxon>Bacteria</taxon>
        <taxon>Bacillati</taxon>
        <taxon>Bacillota</taxon>
        <taxon>Bacilli</taxon>
        <taxon>Bacillales</taxon>
        <taxon>Bacillaceae</taxon>
        <taxon>Alkalicoccobacillus</taxon>
    </lineage>
</organism>
<protein>
    <submittedName>
        <fullName evidence="2">Cupin domain-containing protein</fullName>
    </submittedName>
</protein>
<dbReference type="SUPFAM" id="SSF51182">
    <property type="entry name" value="RmlC-like cupins"/>
    <property type="match status" value="1"/>
</dbReference>
<dbReference type="OrthoDB" id="4227163at2"/>
<dbReference type="AlphaFoldDB" id="A0A553ZVP1"/>
<dbReference type="Proteomes" id="UP000318521">
    <property type="component" value="Unassembled WGS sequence"/>
</dbReference>
<evidence type="ECO:0000259" key="1">
    <source>
        <dbReference type="Pfam" id="PF07883"/>
    </source>
</evidence>
<dbReference type="Gene3D" id="2.60.120.10">
    <property type="entry name" value="Jelly Rolls"/>
    <property type="match status" value="1"/>
</dbReference>
<dbReference type="InterPro" id="IPR014710">
    <property type="entry name" value="RmlC-like_jellyroll"/>
</dbReference>
<dbReference type="Pfam" id="PF07883">
    <property type="entry name" value="Cupin_2"/>
    <property type="match status" value="1"/>
</dbReference>
<accession>A0A553ZVP1</accession>
<dbReference type="PANTHER" id="PTHR36440">
    <property type="entry name" value="PUTATIVE (AFU_ORTHOLOGUE AFUA_8G07350)-RELATED"/>
    <property type="match status" value="1"/>
</dbReference>
<evidence type="ECO:0000313" key="3">
    <source>
        <dbReference type="Proteomes" id="UP000318521"/>
    </source>
</evidence>
<reference evidence="2 3" key="1">
    <citation type="submission" date="2019-07" db="EMBL/GenBank/DDBJ databases">
        <authorList>
            <person name="Park Y.J."/>
            <person name="Jeong S.E."/>
            <person name="Jung H.S."/>
        </authorList>
    </citation>
    <scope>NUCLEOTIDE SEQUENCE [LARGE SCALE GENOMIC DNA]</scope>
    <source>
        <strain evidence="3">P16(2019)</strain>
    </source>
</reference>
<comment type="caution">
    <text evidence="2">The sequence shown here is derived from an EMBL/GenBank/DDBJ whole genome shotgun (WGS) entry which is preliminary data.</text>
</comment>
<evidence type="ECO:0000313" key="2">
    <source>
        <dbReference type="EMBL" id="TSB45539.1"/>
    </source>
</evidence>
<gene>
    <name evidence="2" type="ORF">FN960_15325</name>
</gene>
<proteinExistence type="predicted"/>
<dbReference type="InterPro" id="IPR011051">
    <property type="entry name" value="RmlC_Cupin_sf"/>
</dbReference>
<feature type="domain" description="Cupin type-2" evidence="1">
    <location>
        <begin position="40"/>
        <end position="95"/>
    </location>
</feature>
<dbReference type="CDD" id="cd02208">
    <property type="entry name" value="cupin_RmlC-like"/>
    <property type="match status" value="1"/>
</dbReference>